<evidence type="ECO:0000256" key="3">
    <source>
        <dbReference type="ARBA" id="ARBA00022519"/>
    </source>
</evidence>
<evidence type="ECO:0000256" key="7">
    <source>
        <dbReference type="SAM" id="MobiDB-lite"/>
    </source>
</evidence>
<protein>
    <submittedName>
        <fullName evidence="10">Paraquat-inducible protein B</fullName>
    </submittedName>
</protein>
<evidence type="ECO:0000256" key="2">
    <source>
        <dbReference type="ARBA" id="ARBA00022475"/>
    </source>
</evidence>
<keyword evidence="11" id="KW-1185">Reference proteome</keyword>
<dbReference type="NCBIfam" id="NF008070">
    <property type="entry name" value="PRK10807.1"/>
    <property type="match status" value="1"/>
</dbReference>
<accession>A0AA37T955</accession>
<dbReference type="PANTHER" id="PTHR30462:SF2">
    <property type="entry name" value="INTERMEMBRANE TRANSPORT PROTEIN PQIB"/>
    <property type="match status" value="1"/>
</dbReference>
<keyword evidence="2" id="KW-1003">Cell membrane</keyword>
<dbReference type="InterPro" id="IPR051800">
    <property type="entry name" value="PqiA-PqiB_transport"/>
</dbReference>
<evidence type="ECO:0000313" key="11">
    <source>
        <dbReference type="Proteomes" id="UP001156870"/>
    </source>
</evidence>
<dbReference type="EMBL" id="BSPD01000067">
    <property type="protein sequence ID" value="GLS27182.1"/>
    <property type="molecule type" value="Genomic_DNA"/>
</dbReference>
<dbReference type="RefSeq" id="WP_232595139.1">
    <property type="nucleotide sequence ID" value="NZ_BSPD01000067.1"/>
</dbReference>
<dbReference type="PANTHER" id="PTHR30462">
    <property type="entry name" value="INTERMEMBRANE TRANSPORT PROTEIN PQIB-RELATED"/>
    <property type="match status" value="1"/>
</dbReference>
<evidence type="ECO:0000256" key="5">
    <source>
        <dbReference type="ARBA" id="ARBA00022989"/>
    </source>
</evidence>
<reference evidence="10 11" key="1">
    <citation type="journal article" date="2014" name="Int. J. Syst. Evol. Microbiol.">
        <title>Complete genome sequence of Corynebacterium casei LMG S-19264T (=DSM 44701T), isolated from a smear-ripened cheese.</title>
        <authorList>
            <consortium name="US DOE Joint Genome Institute (JGI-PGF)"/>
            <person name="Walter F."/>
            <person name="Albersmeier A."/>
            <person name="Kalinowski J."/>
            <person name="Ruckert C."/>
        </authorList>
    </citation>
    <scope>NUCLEOTIDE SEQUENCE [LARGE SCALE GENOMIC DNA]</scope>
    <source>
        <strain evidence="10 11">NBRC 110095</strain>
    </source>
</reference>
<evidence type="ECO:0000256" key="8">
    <source>
        <dbReference type="SAM" id="Phobius"/>
    </source>
</evidence>
<feature type="region of interest" description="Disordered" evidence="7">
    <location>
        <begin position="1"/>
        <end position="41"/>
    </location>
</feature>
<feature type="transmembrane region" description="Helical" evidence="8">
    <location>
        <begin position="53"/>
        <end position="74"/>
    </location>
</feature>
<name>A0AA37T955_9GAMM</name>
<proteinExistence type="predicted"/>
<dbReference type="Pfam" id="PF02470">
    <property type="entry name" value="MlaD"/>
    <property type="match status" value="2"/>
</dbReference>
<keyword evidence="6 8" id="KW-0472">Membrane</keyword>
<dbReference type="AlphaFoldDB" id="A0AA37T955"/>
<dbReference type="GO" id="GO:0005886">
    <property type="term" value="C:plasma membrane"/>
    <property type="evidence" value="ECO:0007669"/>
    <property type="project" value="UniProtKB-SubCell"/>
</dbReference>
<feature type="domain" description="Mce/MlaD" evidence="9">
    <location>
        <begin position="77"/>
        <end position="168"/>
    </location>
</feature>
<feature type="domain" description="Mce/MlaD" evidence="9">
    <location>
        <begin position="326"/>
        <end position="424"/>
    </location>
</feature>
<dbReference type="InterPro" id="IPR003399">
    <property type="entry name" value="Mce/MlaD"/>
</dbReference>
<comment type="caution">
    <text evidence="10">The sequence shown here is derived from an EMBL/GenBank/DDBJ whole genome shotgun (WGS) entry which is preliminary data.</text>
</comment>
<dbReference type="Proteomes" id="UP001156870">
    <property type="component" value="Unassembled WGS sequence"/>
</dbReference>
<keyword evidence="4 8" id="KW-0812">Transmembrane</keyword>
<feature type="region of interest" description="Disordered" evidence="7">
    <location>
        <begin position="562"/>
        <end position="584"/>
    </location>
</feature>
<sequence length="584" mass="64096">MHPAPPNSDKNTASPANTANEEATNKETTIPNATQRPFTEHTAEVSHRRSLSLIWFIPFLALIIGLWMVFQQWYNQGPLITLEFEHATGLEAQKTKIKTRELDVGHVTSITLKEGAQGIIVQARLDKHVASLLTEDSQFWVVSPRVTRSGISGLNTLLSGSYIEFAPGTSGQSRRAFIGLEEPPVTASGTPGAHLQLVSQDRFEFAAGDPIVYKGLNVGQFETVEFDVDERKVHYRVFIRAPYHELIDHNTQFWRASGVSVSLTADGINVQTASLQSVFSNAVTFGTPKGSRNGHKGTVPESFLIYSSEEAAATPIYRASAEFVILVTDTVRGLSVGAPVEYRGINIGEVKTINLKEEGRGDLLQHDYEIPVLISLIPGKIGWPDSKKSVNQLKEQIQIWIEQGLKARLQTGNLLTGQLFVELQHYPEESTGSLAHHGEFPIIPTTPDDFSQIAQSTGNLLEKLNKLPLENIVESANSALVNAADAITTLNSLSKDIESLIEQAHSEELISQLNQALGAIRHLAAGYSQGSPGYDEIVNSMESLNQRLLDLKPLLRQLNEKPNSLVFTGRKGEDRQPQASPLKP</sequence>
<evidence type="ECO:0000256" key="6">
    <source>
        <dbReference type="ARBA" id="ARBA00023136"/>
    </source>
</evidence>
<evidence type="ECO:0000256" key="1">
    <source>
        <dbReference type="ARBA" id="ARBA00004533"/>
    </source>
</evidence>
<organism evidence="10 11">
    <name type="scientific">Marinibactrum halimedae</name>
    <dbReference type="NCBI Taxonomy" id="1444977"/>
    <lineage>
        <taxon>Bacteria</taxon>
        <taxon>Pseudomonadati</taxon>
        <taxon>Pseudomonadota</taxon>
        <taxon>Gammaproteobacteria</taxon>
        <taxon>Cellvibrionales</taxon>
        <taxon>Cellvibrionaceae</taxon>
        <taxon>Marinibactrum</taxon>
    </lineage>
</organism>
<keyword evidence="3" id="KW-0997">Cell inner membrane</keyword>
<evidence type="ECO:0000256" key="4">
    <source>
        <dbReference type="ARBA" id="ARBA00022692"/>
    </source>
</evidence>
<comment type="subcellular location">
    <subcellularLocation>
        <location evidence="1">Cell inner membrane</location>
    </subcellularLocation>
</comment>
<dbReference type="Gene3D" id="1.20.5.300">
    <property type="match status" value="1"/>
</dbReference>
<gene>
    <name evidence="10" type="primary">pqiB</name>
    <name evidence="10" type="ORF">GCM10007877_29010</name>
</gene>
<evidence type="ECO:0000313" key="10">
    <source>
        <dbReference type="EMBL" id="GLS27182.1"/>
    </source>
</evidence>
<evidence type="ECO:0000259" key="9">
    <source>
        <dbReference type="Pfam" id="PF02470"/>
    </source>
</evidence>
<keyword evidence="5 8" id="KW-1133">Transmembrane helix</keyword>
<feature type="compositionally biased region" description="Low complexity" evidence="7">
    <location>
        <begin position="11"/>
        <end position="29"/>
    </location>
</feature>